<dbReference type="KEGG" id="atq:GH723_09340"/>
<reference evidence="5 6" key="1">
    <citation type="submission" date="2019-11" db="EMBL/GenBank/DDBJ databases">
        <authorList>
            <person name="He Y."/>
        </authorList>
    </citation>
    <scope>NUCLEOTIDE SEQUENCE [LARGE SCALE GENOMIC DNA]</scope>
    <source>
        <strain evidence="5 6">SCSIO 58843</strain>
    </source>
</reference>
<evidence type="ECO:0000313" key="6">
    <source>
        <dbReference type="Proteomes" id="UP000334019"/>
    </source>
</evidence>
<dbReference type="InterPro" id="IPR003669">
    <property type="entry name" value="Thymidylate_synthase_ThyX"/>
</dbReference>
<dbReference type="Gene3D" id="3.30.1360.170">
    <property type="match status" value="2"/>
</dbReference>
<evidence type="ECO:0000256" key="2">
    <source>
        <dbReference type="ARBA" id="ARBA00022630"/>
    </source>
</evidence>
<dbReference type="GO" id="GO:0050797">
    <property type="term" value="F:thymidylate synthase (FAD) activity"/>
    <property type="evidence" value="ECO:0007669"/>
    <property type="project" value="InterPro"/>
</dbReference>
<dbReference type="GO" id="GO:0004799">
    <property type="term" value="F:thymidylate synthase activity"/>
    <property type="evidence" value="ECO:0007669"/>
    <property type="project" value="TreeGrafter"/>
</dbReference>
<protein>
    <submittedName>
        <fullName evidence="5">Thymidylate synthase</fullName>
    </submittedName>
</protein>
<dbReference type="Pfam" id="PF02511">
    <property type="entry name" value="Thy1"/>
    <property type="match status" value="2"/>
</dbReference>
<keyword evidence="3" id="KW-0545">Nucleotide biosynthesis</keyword>
<name>A0A5Q2RL30_9ACTN</name>
<keyword evidence="1" id="KW-0808">Transferase</keyword>
<evidence type="ECO:0000256" key="3">
    <source>
        <dbReference type="ARBA" id="ARBA00022727"/>
    </source>
</evidence>
<gene>
    <name evidence="5" type="ORF">GH723_09340</name>
</gene>
<keyword evidence="6" id="KW-1185">Reference proteome</keyword>
<dbReference type="GO" id="GO:0032259">
    <property type="term" value="P:methylation"/>
    <property type="evidence" value="ECO:0007669"/>
    <property type="project" value="UniProtKB-KW"/>
</dbReference>
<dbReference type="EMBL" id="CP045851">
    <property type="protein sequence ID" value="QGG95281.1"/>
    <property type="molecule type" value="Genomic_DNA"/>
</dbReference>
<dbReference type="AlphaFoldDB" id="A0A5Q2RL30"/>
<dbReference type="Proteomes" id="UP000334019">
    <property type="component" value="Chromosome"/>
</dbReference>
<dbReference type="PROSITE" id="PS51331">
    <property type="entry name" value="THYX"/>
    <property type="match status" value="2"/>
</dbReference>
<organism evidence="5 6">
    <name type="scientific">Actinomarinicola tropica</name>
    <dbReference type="NCBI Taxonomy" id="2789776"/>
    <lineage>
        <taxon>Bacteria</taxon>
        <taxon>Bacillati</taxon>
        <taxon>Actinomycetota</taxon>
        <taxon>Acidimicrobiia</taxon>
        <taxon>Acidimicrobiales</taxon>
        <taxon>Iamiaceae</taxon>
        <taxon>Actinomarinicola</taxon>
    </lineage>
</organism>
<dbReference type="PANTHER" id="PTHR34934">
    <property type="entry name" value="FLAVIN-DEPENDENT THYMIDYLATE SYNTHASE"/>
    <property type="match status" value="1"/>
</dbReference>
<evidence type="ECO:0000313" key="5">
    <source>
        <dbReference type="EMBL" id="QGG95281.1"/>
    </source>
</evidence>
<keyword evidence="4" id="KW-0274">FAD</keyword>
<dbReference type="GO" id="GO:0006231">
    <property type="term" value="P:dTMP biosynthetic process"/>
    <property type="evidence" value="ECO:0007669"/>
    <property type="project" value="InterPro"/>
</dbReference>
<keyword evidence="1" id="KW-0489">Methyltransferase</keyword>
<dbReference type="GO" id="GO:0070402">
    <property type="term" value="F:NADPH binding"/>
    <property type="evidence" value="ECO:0007669"/>
    <property type="project" value="TreeGrafter"/>
</dbReference>
<keyword evidence="2" id="KW-0285">Flavoprotein</keyword>
<accession>A0A5Q2RL30</accession>
<evidence type="ECO:0000256" key="1">
    <source>
        <dbReference type="ARBA" id="ARBA00022603"/>
    </source>
</evidence>
<sequence length="540" mass="60789">MTVYVAEEFSPAESDILRRYFTNLDGPVFALVNLPEVVKGALFARYSRSPKSLRRLFLDEFVGDLDIEGDQTIDATVGLRRAEELYDRVFLEYGDDSVAQLGGVHLACEQASNVLTKVLEWGRLMSYLEQSTRYISYDTRIGGRYRFHRDPAVLSSHLGTRFVGDMDRMFDTYAGLLPVVQDWFRREIPKDPGDSDLVYRQAVRAKAFDALRGILPAASLSNVGIYGTGQGYEQLLLRMRAHPLPEARTYADLMLYELRKVIPSFLKRVDLADRGGAWSTYLSTTRDDLSTLAARLLEPGGSGDAAPHDAEPVVTLVDHDPDAEVKLVASMLYAASDRPESELLELVRAMSIDDRLAVMRAYEGQRGNRRHKPGRALERVGYRFDVLADYGAFRDLQRHRMLTIEWQQLSPAHGYTRPAAVDAAGGAAAFDEAMERSAALHAAMVEPFPHQAPYAVALAYRIRFAMQFNAREAMHLLELRTTPQGHPAYRAVAQQMHRLIAEQAGHRAIAEMMRFVDHSGEADLERLDAARREERRRHGS</sequence>
<dbReference type="PANTHER" id="PTHR34934:SF1">
    <property type="entry name" value="FLAVIN-DEPENDENT THYMIDYLATE SYNTHASE"/>
    <property type="match status" value="1"/>
</dbReference>
<dbReference type="InterPro" id="IPR036098">
    <property type="entry name" value="Thymidylate_synthase_ThyX_sf"/>
</dbReference>
<dbReference type="CDD" id="cd20175">
    <property type="entry name" value="ThyX"/>
    <property type="match status" value="1"/>
</dbReference>
<dbReference type="GO" id="GO:0050660">
    <property type="term" value="F:flavin adenine dinucleotide binding"/>
    <property type="evidence" value="ECO:0007669"/>
    <property type="project" value="InterPro"/>
</dbReference>
<dbReference type="RefSeq" id="WP_153759389.1">
    <property type="nucleotide sequence ID" value="NZ_CP045851.1"/>
</dbReference>
<evidence type="ECO:0000256" key="4">
    <source>
        <dbReference type="ARBA" id="ARBA00022827"/>
    </source>
</evidence>
<proteinExistence type="predicted"/>
<dbReference type="SUPFAM" id="SSF69796">
    <property type="entry name" value="Thymidylate synthase-complementing protein Thy1"/>
    <property type="match status" value="2"/>
</dbReference>